<dbReference type="EMBL" id="JAGSMN010000788">
    <property type="protein sequence ID" value="MBR7676952.1"/>
    <property type="molecule type" value="Genomic_DNA"/>
</dbReference>
<dbReference type="PANTHER" id="PTHR48098">
    <property type="entry name" value="ENTEROCHELIN ESTERASE-RELATED"/>
    <property type="match status" value="1"/>
</dbReference>
<comment type="caution">
    <text evidence="2">The sequence shown here is derived from an EMBL/GenBank/DDBJ whole genome shotgun (WGS) entry which is preliminary data.</text>
</comment>
<evidence type="ECO:0000313" key="3">
    <source>
        <dbReference type="Proteomes" id="UP000675554"/>
    </source>
</evidence>
<evidence type="ECO:0000313" key="2">
    <source>
        <dbReference type="EMBL" id="MBR7676952.1"/>
    </source>
</evidence>
<feature type="region of interest" description="Disordered" evidence="1">
    <location>
        <begin position="350"/>
        <end position="384"/>
    </location>
</feature>
<organism evidence="2 3">
    <name type="scientific">Streptomyces daliensis</name>
    <dbReference type="NCBI Taxonomy" id="299421"/>
    <lineage>
        <taxon>Bacteria</taxon>
        <taxon>Bacillati</taxon>
        <taxon>Actinomycetota</taxon>
        <taxon>Actinomycetes</taxon>
        <taxon>Kitasatosporales</taxon>
        <taxon>Streptomycetaceae</taxon>
        <taxon>Streptomyces</taxon>
    </lineage>
</organism>
<dbReference type="AlphaFoldDB" id="A0A8T4J0M4"/>
<keyword evidence="3" id="KW-1185">Reference proteome</keyword>
<dbReference type="InterPro" id="IPR050583">
    <property type="entry name" value="Mycobacterial_A85_antigen"/>
</dbReference>
<proteinExistence type="predicted"/>
<dbReference type="PANTHER" id="PTHR48098:SF1">
    <property type="entry name" value="DIACYLGLYCEROL ACYLTRANSFERASE_MYCOLYLTRANSFERASE AG85A"/>
    <property type="match status" value="1"/>
</dbReference>
<accession>A0A8T4J0M4</accession>
<feature type="compositionally biased region" description="Low complexity" evidence="1">
    <location>
        <begin position="350"/>
        <end position="359"/>
    </location>
</feature>
<reference evidence="2" key="1">
    <citation type="submission" date="2021-04" db="EMBL/GenBank/DDBJ databases">
        <title>Sequencing of actinobacteria type strains.</title>
        <authorList>
            <person name="Nguyen G.-S."/>
            <person name="Wentzel A."/>
        </authorList>
    </citation>
    <scope>NUCLEOTIDE SEQUENCE</scope>
    <source>
        <strain evidence="2">DSM 42095</strain>
    </source>
</reference>
<sequence>MSSLSTDTARRSAAALVAALATAVRHQAPPPTASIPPAPDTRACAGRAAAQGRGPRVVSERRTGPRTVDLLIDSPALGHEAPVRLLLPRDFDRAPHARWPVLCLLHGAHDDHTSWTRETDIETFTADKGVLTVLPDSGPTGIPTDWWRWGRPGAPDYETFQVDEVMDVLRCGYRAARARAVAGISTGGYGAMAQAARHPGAFRAAASYSGLTDTTLRGMPAFVHSVVAREHLPPRSLWGSPRAQSANWHAHNPRAGARGLQGTALYVSCGSGGGDGSGDDRGGRVLKRAEDPWRAELLESVMWTAAKSFTARLEQLGIPATTHLYSGGTHTWPYWWREFRRSWPLLAQSLGLGSEPEPGSGSGPEPGSGFGPEPGSGSDGRGGT</sequence>
<dbReference type="InterPro" id="IPR000801">
    <property type="entry name" value="Esterase-like"/>
</dbReference>
<feature type="compositionally biased region" description="Gly residues" evidence="1">
    <location>
        <begin position="360"/>
        <end position="384"/>
    </location>
</feature>
<dbReference type="GO" id="GO:0016747">
    <property type="term" value="F:acyltransferase activity, transferring groups other than amino-acyl groups"/>
    <property type="evidence" value="ECO:0007669"/>
    <property type="project" value="TreeGrafter"/>
</dbReference>
<evidence type="ECO:0000256" key="1">
    <source>
        <dbReference type="SAM" id="MobiDB-lite"/>
    </source>
</evidence>
<name>A0A8T4J0M4_9ACTN</name>
<gene>
    <name evidence="2" type="ORF">KDA82_28905</name>
</gene>
<dbReference type="Gene3D" id="3.40.50.1820">
    <property type="entry name" value="alpha/beta hydrolase"/>
    <property type="match status" value="1"/>
</dbReference>
<protein>
    <submittedName>
        <fullName evidence="2">Esterase</fullName>
    </submittedName>
</protein>
<dbReference type="SUPFAM" id="SSF53474">
    <property type="entry name" value="alpha/beta-Hydrolases"/>
    <property type="match status" value="1"/>
</dbReference>
<dbReference type="Pfam" id="PF00756">
    <property type="entry name" value="Esterase"/>
    <property type="match status" value="1"/>
</dbReference>
<dbReference type="Proteomes" id="UP000675554">
    <property type="component" value="Unassembled WGS sequence"/>
</dbReference>
<dbReference type="InterPro" id="IPR029058">
    <property type="entry name" value="AB_hydrolase_fold"/>
</dbReference>